<dbReference type="KEGG" id="pco:PHACADRAFT_209905"/>
<organism evidence="1 2">
    <name type="scientific">Phanerochaete carnosa (strain HHB-10118-sp)</name>
    <name type="common">White-rot fungus</name>
    <name type="synonym">Peniophora carnosa</name>
    <dbReference type="NCBI Taxonomy" id="650164"/>
    <lineage>
        <taxon>Eukaryota</taxon>
        <taxon>Fungi</taxon>
        <taxon>Dikarya</taxon>
        <taxon>Basidiomycota</taxon>
        <taxon>Agaricomycotina</taxon>
        <taxon>Agaricomycetes</taxon>
        <taxon>Polyporales</taxon>
        <taxon>Phanerochaetaceae</taxon>
        <taxon>Phanerochaete</taxon>
    </lineage>
</organism>
<dbReference type="AlphaFoldDB" id="K5VRF9"/>
<dbReference type="Proteomes" id="UP000008370">
    <property type="component" value="Unassembled WGS sequence"/>
</dbReference>
<dbReference type="GeneID" id="18912908"/>
<dbReference type="HOGENOM" id="CLU_924717_0_0_1"/>
<sequence>MSFAVCHRLFASSSRIRNAVGHFRMTGLRCPTGFVLDEPESEPIPLTFVFALADLLPSLPTLEVWDLGHGRGVIGPLPQISLVPCNLTRLEIVGSMTVFDEKAIFTILSAFNRIHTVVLDCSTEEDLDASPVSSQIYQRFPATAVDHIEVIFPGFIPQVLARLPEQIDMGALRGITAHQYLEEGLEILLRSASVLESLVYMPGNAPPPIPSPNSLRVIGLTCSIIAAEPESPTFQTPFGWEDILRDLSTMEAPDLRELTVTILLLELGCWGKDATASEDAFAHALASYPSKAGLGYLARHP</sequence>
<dbReference type="RefSeq" id="XP_007396785.1">
    <property type="nucleotide sequence ID" value="XM_007396723.1"/>
</dbReference>
<accession>K5VRF9</accession>
<protein>
    <submittedName>
        <fullName evidence="1">Uncharacterized protein</fullName>
    </submittedName>
</protein>
<keyword evidence="2" id="KW-1185">Reference proteome</keyword>
<proteinExistence type="predicted"/>
<evidence type="ECO:0000313" key="2">
    <source>
        <dbReference type="Proteomes" id="UP000008370"/>
    </source>
</evidence>
<dbReference type="InParanoid" id="K5VRF9"/>
<dbReference type="OrthoDB" id="10512411at2759"/>
<gene>
    <name evidence="1" type="ORF">PHACADRAFT_209905</name>
</gene>
<evidence type="ECO:0000313" key="1">
    <source>
        <dbReference type="EMBL" id="EKM54083.1"/>
    </source>
</evidence>
<dbReference type="EMBL" id="JH930473">
    <property type="protein sequence ID" value="EKM54083.1"/>
    <property type="molecule type" value="Genomic_DNA"/>
</dbReference>
<reference evidence="1 2" key="1">
    <citation type="journal article" date="2012" name="BMC Genomics">
        <title>Comparative genomics of the white-rot fungi, Phanerochaete carnosa and P. chrysosporium, to elucidate the genetic basis of the distinct wood types they colonize.</title>
        <authorList>
            <person name="Suzuki H."/>
            <person name="MacDonald J."/>
            <person name="Syed K."/>
            <person name="Salamov A."/>
            <person name="Hori C."/>
            <person name="Aerts A."/>
            <person name="Henrissat B."/>
            <person name="Wiebenga A."/>
            <person name="vanKuyk P.A."/>
            <person name="Barry K."/>
            <person name="Lindquist E."/>
            <person name="LaButti K."/>
            <person name="Lapidus A."/>
            <person name="Lucas S."/>
            <person name="Coutinho P."/>
            <person name="Gong Y."/>
            <person name="Samejima M."/>
            <person name="Mahadevan R."/>
            <person name="Abou-Zaid M."/>
            <person name="de Vries R.P."/>
            <person name="Igarashi K."/>
            <person name="Yadav J.S."/>
            <person name="Grigoriev I.V."/>
            <person name="Master E.R."/>
        </authorList>
    </citation>
    <scope>NUCLEOTIDE SEQUENCE [LARGE SCALE GENOMIC DNA]</scope>
    <source>
        <strain evidence="1 2">HHB-10118-sp</strain>
    </source>
</reference>
<name>K5VRF9_PHACS</name>